<dbReference type="Proteomes" id="UP000216113">
    <property type="component" value="Unassembled WGS sequence"/>
</dbReference>
<evidence type="ECO:0000313" key="1">
    <source>
        <dbReference type="EMBL" id="OZY39712.1"/>
    </source>
</evidence>
<gene>
    <name evidence="1" type="ORF">CJF43_21885</name>
</gene>
<accession>A0A266LQK6</accession>
<organism evidence="1 2">
    <name type="scientific">Pseudomonas fragi</name>
    <dbReference type="NCBI Taxonomy" id="296"/>
    <lineage>
        <taxon>Bacteria</taxon>
        <taxon>Pseudomonadati</taxon>
        <taxon>Pseudomonadota</taxon>
        <taxon>Gammaproteobacteria</taxon>
        <taxon>Pseudomonadales</taxon>
        <taxon>Pseudomonadaceae</taxon>
        <taxon>Pseudomonas</taxon>
    </lineage>
</organism>
<dbReference type="AlphaFoldDB" id="A0A266LQK6"/>
<protein>
    <submittedName>
        <fullName evidence="1">Uncharacterized protein</fullName>
    </submittedName>
</protein>
<dbReference type="EMBL" id="NQKL01000024">
    <property type="protein sequence ID" value="OZY39712.1"/>
    <property type="molecule type" value="Genomic_DNA"/>
</dbReference>
<comment type="caution">
    <text evidence="1">The sequence shown here is derived from an EMBL/GenBank/DDBJ whole genome shotgun (WGS) entry which is preliminary data.</text>
</comment>
<sequence>MTWCKRSAQPGTGEGVRIEARRAKTRRAFGRGLVYESGFGEAEHAQRSGRIDDQTLAMLVGTTKDRIRHRRLMFGIPAWTIAQVIEPFGD</sequence>
<proteinExistence type="predicted"/>
<evidence type="ECO:0000313" key="2">
    <source>
        <dbReference type="Proteomes" id="UP000216113"/>
    </source>
</evidence>
<reference evidence="1 2" key="1">
    <citation type="submission" date="2017-08" db="EMBL/GenBank/DDBJ databases">
        <title>Genomic and metabolic characterisation of spoilage-associated Pseudomonas species.</title>
        <authorList>
            <person name="Stanborough T."/>
            <person name="Fegan N."/>
            <person name="Powell S.M."/>
            <person name="Singh T."/>
            <person name="Tamplin M.L."/>
            <person name="Chandry P.S."/>
        </authorList>
    </citation>
    <scope>NUCLEOTIDE SEQUENCE [LARGE SCALE GENOMIC DNA]</scope>
    <source>
        <strain evidence="1 2">F1820</strain>
    </source>
</reference>
<name>A0A266LQK6_PSEFR</name>